<dbReference type="GO" id="GO:0004066">
    <property type="term" value="F:asparagine synthase (glutamine-hydrolyzing) activity"/>
    <property type="evidence" value="ECO:0007669"/>
    <property type="project" value="UniProtKB-EC"/>
</dbReference>
<dbReference type="AlphaFoldDB" id="Q111V3"/>
<dbReference type="Pfam" id="PF00733">
    <property type="entry name" value="Asn_synthase"/>
    <property type="match status" value="1"/>
</dbReference>
<dbReference type="InterPro" id="IPR014729">
    <property type="entry name" value="Rossmann-like_a/b/a_fold"/>
</dbReference>
<evidence type="ECO:0000256" key="1">
    <source>
        <dbReference type="ARBA" id="ARBA00005187"/>
    </source>
</evidence>
<name>Q111V3_TRIEI</name>
<accession>Q111V3</accession>
<reference evidence="6" key="1">
    <citation type="submission" date="2006-06" db="EMBL/GenBank/DDBJ databases">
        <title>Complete sequence of Trichodesmium erythraeum IMS101.</title>
        <authorList>
            <consortium name="US DOE Joint Genome Institute"/>
            <person name="Copeland A."/>
            <person name="Lucas S."/>
            <person name="Lapidus A."/>
            <person name="Barry K."/>
            <person name="Detter J.C."/>
            <person name="Glavina del Rio T."/>
            <person name="Hammon N."/>
            <person name="Israni S."/>
            <person name="Dalin E."/>
            <person name="Tice H."/>
            <person name="Pitluck S."/>
            <person name="Kiss H."/>
            <person name="Munk A.C."/>
            <person name="Brettin T."/>
            <person name="Bruce D."/>
            <person name="Han C."/>
            <person name="Tapia R."/>
            <person name="Gilna P."/>
            <person name="Schmutz J."/>
            <person name="Larimer F."/>
            <person name="Land M."/>
            <person name="Hauser L."/>
            <person name="Kyrpides N."/>
            <person name="Kim E."/>
            <person name="Richardson P."/>
        </authorList>
    </citation>
    <scope>NUCLEOTIDE SEQUENCE [LARGE SCALE GENOMIC DNA]</scope>
    <source>
        <strain evidence="6">IMS101</strain>
    </source>
</reference>
<dbReference type="EMBL" id="CP000393">
    <property type="protein sequence ID" value="ABG51721.1"/>
    <property type="molecule type" value="Genomic_DNA"/>
</dbReference>
<evidence type="ECO:0000259" key="5">
    <source>
        <dbReference type="Pfam" id="PF00733"/>
    </source>
</evidence>
<dbReference type="HOGENOM" id="CLU_572292_0_0_3"/>
<proteinExistence type="predicted"/>
<organism evidence="6">
    <name type="scientific">Trichodesmium erythraeum (strain IMS101)</name>
    <dbReference type="NCBI Taxonomy" id="203124"/>
    <lineage>
        <taxon>Bacteria</taxon>
        <taxon>Bacillati</taxon>
        <taxon>Cyanobacteriota</taxon>
        <taxon>Cyanophyceae</taxon>
        <taxon>Oscillatoriophycideae</taxon>
        <taxon>Oscillatoriales</taxon>
        <taxon>Microcoleaceae</taxon>
        <taxon>Trichodesmium</taxon>
    </lineage>
</organism>
<dbReference type="PANTHER" id="PTHR43284">
    <property type="entry name" value="ASPARAGINE SYNTHETASE (GLUTAMINE-HYDROLYZING)"/>
    <property type="match status" value="1"/>
</dbReference>
<dbReference type="KEGG" id="ter:Tery_2515"/>
<dbReference type="EC" id="6.3.5.4" evidence="2"/>
<keyword evidence="3" id="KW-0061">Asparagine biosynthesis</keyword>
<evidence type="ECO:0000256" key="3">
    <source>
        <dbReference type="ARBA" id="ARBA00022888"/>
    </source>
</evidence>
<dbReference type="STRING" id="203124.Tery_2515"/>
<dbReference type="SUPFAM" id="SSF52402">
    <property type="entry name" value="Adenine nucleotide alpha hydrolases-like"/>
    <property type="match status" value="1"/>
</dbReference>
<evidence type="ECO:0000256" key="4">
    <source>
        <dbReference type="ARBA" id="ARBA00048741"/>
    </source>
</evidence>
<keyword evidence="3" id="KW-0028">Amino-acid biosynthesis</keyword>
<gene>
    <name evidence="6" type="ordered locus">Tery_2515</name>
</gene>
<evidence type="ECO:0000256" key="2">
    <source>
        <dbReference type="ARBA" id="ARBA00012737"/>
    </source>
</evidence>
<dbReference type="Gene3D" id="3.40.50.620">
    <property type="entry name" value="HUPs"/>
    <property type="match status" value="1"/>
</dbReference>
<sequence>MGRLYWTVYQNALVWTGELKSLLSLPNYQPKIDRAPMEDFLGLRYMIGDRSWFENVELLPAATVFTWDIPGKTLSRNRYWGWDELTPLTTPPPESEAVETLGHLFVDAVQSRVYPGERVGLTLSGGLDSRAILAAMPDHSHPVNTITHGRKDCEDYRIAAQVAAIAGDNSYFAEMNAENWLFSRVKTIWETDAYGSFIHFHFLSSLTQIKTQDLFNINLHGAWGDVTAMNIFDGLKFPDVVNKRLGLEKFALSLQHKNSVFERMNNYFKLCHSSPHIIWMDHRIRRFIFKDINVSLVQGIETRAPFIDCSLQDFLFTLSSTFSEDSNLYKPMLCQFFPKYYQTIPWQSTGEPISPPNFTRQVQKKLVQFQTKVTGKLNQFGLSFPQANSSKKRKPDKDYANYAEWMRQNPAYSLYQTILENPNALYPEYLSPEETKKIKQNWQRHLNGEDLGDSVSLALTLELWLQQVFNQKYRTGE</sequence>
<dbReference type="eggNOG" id="COG0367">
    <property type="taxonomic scope" value="Bacteria"/>
</dbReference>
<feature type="domain" description="Asparagine synthetase" evidence="5">
    <location>
        <begin position="102"/>
        <end position="189"/>
    </location>
</feature>
<dbReference type="InterPro" id="IPR001962">
    <property type="entry name" value="Asn_synthase"/>
</dbReference>
<dbReference type="PANTHER" id="PTHR43284:SF1">
    <property type="entry name" value="ASPARAGINE SYNTHETASE"/>
    <property type="match status" value="1"/>
</dbReference>
<comment type="pathway">
    <text evidence="1">Amino-acid biosynthesis; L-asparagine biosynthesis; L-asparagine from L-aspartate (L-Gln route): step 1/1.</text>
</comment>
<dbReference type="GO" id="GO:0006529">
    <property type="term" value="P:asparagine biosynthetic process"/>
    <property type="evidence" value="ECO:0007669"/>
    <property type="project" value="UniProtKB-KW"/>
</dbReference>
<dbReference type="InterPro" id="IPR051786">
    <property type="entry name" value="ASN_synthetase/amidase"/>
</dbReference>
<comment type="catalytic activity">
    <reaction evidence="4">
        <text>L-aspartate + L-glutamine + ATP + H2O = L-asparagine + L-glutamate + AMP + diphosphate + H(+)</text>
        <dbReference type="Rhea" id="RHEA:12228"/>
        <dbReference type="ChEBI" id="CHEBI:15377"/>
        <dbReference type="ChEBI" id="CHEBI:15378"/>
        <dbReference type="ChEBI" id="CHEBI:29985"/>
        <dbReference type="ChEBI" id="CHEBI:29991"/>
        <dbReference type="ChEBI" id="CHEBI:30616"/>
        <dbReference type="ChEBI" id="CHEBI:33019"/>
        <dbReference type="ChEBI" id="CHEBI:58048"/>
        <dbReference type="ChEBI" id="CHEBI:58359"/>
        <dbReference type="ChEBI" id="CHEBI:456215"/>
        <dbReference type="EC" id="6.3.5.4"/>
    </reaction>
</comment>
<protein>
    <recommendedName>
        <fullName evidence="2">asparagine synthase (glutamine-hydrolyzing)</fullName>
        <ecNumber evidence="2">6.3.5.4</ecNumber>
    </recommendedName>
</protein>
<evidence type="ECO:0000313" key="6">
    <source>
        <dbReference type="EMBL" id="ABG51721.1"/>
    </source>
</evidence>